<feature type="transmembrane region" description="Helical" evidence="6">
    <location>
        <begin position="215"/>
        <end position="238"/>
    </location>
</feature>
<keyword evidence="5 6" id="KW-0472">Membrane</keyword>
<dbReference type="PANTHER" id="PTHR22911">
    <property type="entry name" value="ACYL-MALONYL CONDENSING ENZYME-RELATED"/>
    <property type="match status" value="1"/>
</dbReference>
<feature type="transmembrane region" description="Helical" evidence="6">
    <location>
        <begin position="70"/>
        <end position="91"/>
    </location>
</feature>
<sequence>MGDRVLPAMALMIGFCITAPLLDVFAKLAAETIPVGQITAARFIVQAALMLPLCWFVGQSALIARAQLPLMIARSVCLLAATYCFIAAIRVMPIADALAIAFVEPFVILLLGYLVFRDKIGPRRVMASAVGFGGALLVIQPSLAAFGWVALYPLATAFTFAAYMIITRGLTKTVGPMTMQFQTALIATVLCLPILALGNGSGLSDIDPVWPQGIFWVWLIGVGVAAAASHLMMTYALGMAPASTLAPLHYLEIVTAVILGFLIFGDFPNWLTWIGIAIIVGSGLYVIYRERQDGRQIAPLPAQP</sequence>
<evidence type="ECO:0000256" key="2">
    <source>
        <dbReference type="ARBA" id="ARBA00009853"/>
    </source>
</evidence>
<feature type="transmembrane region" description="Helical" evidence="6">
    <location>
        <begin position="97"/>
        <end position="116"/>
    </location>
</feature>
<keyword evidence="4 6" id="KW-1133">Transmembrane helix</keyword>
<keyword evidence="9" id="KW-1185">Reference proteome</keyword>
<comment type="subcellular location">
    <subcellularLocation>
        <location evidence="1">Membrane</location>
        <topology evidence="1">Multi-pass membrane protein</topology>
    </subcellularLocation>
</comment>
<comment type="similarity">
    <text evidence="2">Belongs to the drug/metabolite transporter (DMT) superfamily. 10 TMS drug/metabolite exporter (DME) (TC 2.A.7.3) family.</text>
</comment>
<name>A0A1M5L4L7_9RHOB</name>
<accession>A0A1M5L4L7</accession>
<feature type="domain" description="EamA" evidence="7">
    <location>
        <begin position="8"/>
        <end position="139"/>
    </location>
</feature>
<evidence type="ECO:0000256" key="3">
    <source>
        <dbReference type="ARBA" id="ARBA00022692"/>
    </source>
</evidence>
<evidence type="ECO:0000313" key="9">
    <source>
        <dbReference type="Proteomes" id="UP000184074"/>
    </source>
</evidence>
<evidence type="ECO:0000259" key="7">
    <source>
        <dbReference type="Pfam" id="PF00892"/>
    </source>
</evidence>
<keyword evidence="3 6" id="KW-0812">Transmembrane</keyword>
<dbReference type="SUPFAM" id="SSF103481">
    <property type="entry name" value="Multidrug resistance efflux transporter EmrE"/>
    <property type="match status" value="2"/>
</dbReference>
<reference evidence="8 9" key="1">
    <citation type="submission" date="2016-11" db="EMBL/GenBank/DDBJ databases">
        <authorList>
            <person name="Jaros S."/>
            <person name="Januszkiewicz K."/>
            <person name="Wedrychowicz H."/>
        </authorList>
    </citation>
    <scope>NUCLEOTIDE SEQUENCE [LARGE SCALE GENOMIC DNA]</scope>
    <source>
        <strain evidence="8 9">DSM 28715</strain>
    </source>
</reference>
<dbReference type="AlphaFoldDB" id="A0A1M5L4L7"/>
<dbReference type="RefSeq" id="WP_072898449.1">
    <property type="nucleotide sequence ID" value="NZ_FQXB01000001.1"/>
</dbReference>
<dbReference type="Gene3D" id="1.10.3730.20">
    <property type="match status" value="1"/>
</dbReference>
<dbReference type="EMBL" id="FQXB01000001">
    <property type="protein sequence ID" value="SHG59926.1"/>
    <property type="molecule type" value="Genomic_DNA"/>
</dbReference>
<feature type="transmembrane region" description="Helical" evidence="6">
    <location>
        <begin position="245"/>
        <end position="264"/>
    </location>
</feature>
<dbReference type="Pfam" id="PF00892">
    <property type="entry name" value="EamA"/>
    <property type="match status" value="2"/>
</dbReference>
<dbReference type="GO" id="GO:0016020">
    <property type="term" value="C:membrane"/>
    <property type="evidence" value="ECO:0007669"/>
    <property type="project" value="UniProtKB-SubCell"/>
</dbReference>
<evidence type="ECO:0000256" key="5">
    <source>
        <dbReference type="ARBA" id="ARBA00023136"/>
    </source>
</evidence>
<feature type="domain" description="EamA" evidence="7">
    <location>
        <begin position="149"/>
        <end position="283"/>
    </location>
</feature>
<feature type="transmembrane region" description="Helical" evidence="6">
    <location>
        <begin position="125"/>
        <end position="144"/>
    </location>
</feature>
<dbReference type="InterPro" id="IPR000620">
    <property type="entry name" value="EamA_dom"/>
</dbReference>
<feature type="transmembrane region" description="Helical" evidence="6">
    <location>
        <begin position="183"/>
        <end position="203"/>
    </location>
</feature>
<evidence type="ECO:0000256" key="4">
    <source>
        <dbReference type="ARBA" id="ARBA00022989"/>
    </source>
</evidence>
<evidence type="ECO:0000256" key="1">
    <source>
        <dbReference type="ARBA" id="ARBA00004141"/>
    </source>
</evidence>
<dbReference type="PANTHER" id="PTHR22911:SF6">
    <property type="entry name" value="SOLUTE CARRIER FAMILY 35 MEMBER G1"/>
    <property type="match status" value="1"/>
</dbReference>
<feature type="transmembrane region" description="Helical" evidence="6">
    <location>
        <begin position="40"/>
        <end position="58"/>
    </location>
</feature>
<dbReference type="InterPro" id="IPR037185">
    <property type="entry name" value="EmrE-like"/>
</dbReference>
<feature type="transmembrane region" description="Helical" evidence="6">
    <location>
        <begin position="270"/>
        <end position="288"/>
    </location>
</feature>
<evidence type="ECO:0000313" key="8">
    <source>
        <dbReference type="EMBL" id="SHG59926.1"/>
    </source>
</evidence>
<evidence type="ECO:0000256" key="6">
    <source>
        <dbReference type="SAM" id="Phobius"/>
    </source>
</evidence>
<proteinExistence type="inferred from homology"/>
<dbReference type="Proteomes" id="UP000184074">
    <property type="component" value="Unassembled WGS sequence"/>
</dbReference>
<gene>
    <name evidence="8" type="ORF">SAMN05444003_0098</name>
</gene>
<dbReference type="STRING" id="1508389.SAMN05444003_0098"/>
<feature type="transmembrane region" description="Helical" evidence="6">
    <location>
        <begin position="150"/>
        <end position="171"/>
    </location>
</feature>
<protein>
    <submittedName>
        <fullName evidence="8">Threonine/homoserine efflux transporter RhtA</fullName>
    </submittedName>
</protein>
<organism evidence="8 9">
    <name type="scientific">Cognatiyoonia sediminum</name>
    <dbReference type="NCBI Taxonomy" id="1508389"/>
    <lineage>
        <taxon>Bacteria</taxon>
        <taxon>Pseudomonadati</taxon>
        <taxon>Pseudomonadota</taxon>
        <taxon>Alphaproteobacteria</taxon>
        <taxon>Rhodobacterales</taxon>
        <taxon>Paracoccaceae</taxon>
        <taxon>Cognatiyoonia</taxon>
    </lineage>
</organism>